<evidence type="ECO:0000313" key="5">
    <source>
        <dbReference type="Proteomes" id="UP000248961"/>
    </source>
</evidence>
<proteinExistence type="predicted"/>
<dbReference type="OrthoDB" id="47801at2759"/>
<dbReference type="GeneID" id="37201663"/>
<feature type="domain" description="UBC core" evidence="3">
    <location>
        <begin position="782"/>
        <end position="946"/>
    </location>
</feature>
<dbReference type="RefSeq" id="XP_025546268.1">
    <property type="nucleotide sequence ID" value="XM_025697374.1"/>
</dbReference>
<evidence type="ECO:0000256" key="1">
    <source>
        <dbReference type="ARBA" id="ARBA00022679"/>
    </source>
</evidence>
<dbReference type="EMBL" id="KZ824340">
    <property type="protein sequence ID" value="RAL07114.1"/>
    <property type="molecule type" value="Genomic_DNA"/>
</dbReference>
<dbReference type="PANTHER" id="PTHR46116:SF15">
    <property type="entry name" value="(E3-INDEPENDENT) E2 UBIQUITIN-CONJUGATING ENZYME"/>
    <property type="match status" value="1"/>
</dbReference>
<sequence length="1043" mass="116394">MATTTEPQRDTDTFSVPLQLGDICIALHGSRVCSVEGQYDSPETHLILSYPSTPADILEDFLQTEEVPPGYAFVAFADETQGTSLVPEQELQLISRMWDIGQLVRRQENDAISGKVLNHSNRCTLEPVVSRTTNPLTEEHGPLNFTHKTNFLGPKVTSAQEELPTLLRDVSMCDLEPYEPFTEGDGFIYHQRYGNILRVDRDPVFLTKDNEVVTIYDPLGVESPVWFDSDRLVWLPDDRRTSRVSGHSGADPVHLRLDDVYPGRFAWVNSANMREVHGARVKSSAHGRIGVYTLATPASQYYVQWEIPNVFGIGVDTVTPTEEWETIRASIFLKHAVKCDFVQAPKNRPGGNETHLGLSNWMTLGGVVCFRDPREAATKYPSYQHMPAEESYGYDLNVFRIVSYKSDVTVQWQDGSITTQDAIYLQKARSKPIDEFFPGDLATLKNSVDVNDPSPGGSPICASHSSYCGRKVGVIQKVDSQERVAFIRWYESSTVKWAKDGLSLSRESFHLGGLSTEVTPVSLYELATNPALRRSPGKLVVLVPSTVHCSVIRAPGERPASRNTIGNSSHFSSNTFEAVWRSLEAMKNDIVRTDWFKKSITIDDSPAPTRLSIHYEDFRARLHADFVGMIVKAGTDGTVIVRLAHKDSCMDVEITMEQIMLMPPELFDRIYPSEPLSTPNDVSVDSDTEYDIKDEAVTEDDANGHGAPHITVERFPHASSNALKDSYQAPYYHVTMADAEGDLGVTGAGSPASSSPPAFLVLEGHPPSDHQFISSDVTDSGLRIKRIHKEWRILEKSLPAGIYVRTWESRMDLVRALILGPADTPYEHAPFVFDFHFTGEFPDKPPMAFFHDWTSAEGDINPNLHDSGRVCLSILGSWPTEDPDETWSSSKSTFLQILVSIMGLVLVERPYYNEPGFETLATVEEMRIDSMQYTEKTFLMTRKFIKHALGKPVFGIEDILAWTYLPSPTNAKDMNRPCLLHRAILDARAMIEHHNKAASEQDTHAKDASEYLSRLSLGAVVVLQKLIADLERIEASCRSSGSS</sequence>
<dbReference type="Pfam" id="PF00179">
    <property type="entry name" value="UQ_con"/>
    <property type="match status" value="1"/>
</dbReference>
<name>A0A395HLG1_ASPHC</name>
<evidence type="ECO:0000256" key="2">
    <source>
        <dbReference type="ARBA" id="ARBA00022786"/>
    </source>
</evidence>
<dbReference type="AlphaFoldDB" id="A0A395HLG1"/>
<gene>
    <name evidence="4" type="ORF">BO97DRAFT_429646</name>
</gene>
<dbReference type="InterPro" id="IPR057733">
    <property type="entry name" value="UBE2O-like_SH3-B"/>
</dbReference>
<dbReference type="SMART" id="SM00212">
    <property type="entry name" value="UBCc"/>
    <property type="match status" value="1"/>
</dbReference>
<organism evidence="4 5">
    <name type="scientific">Aspergillus homomorphus (strain CBS 101889)</name>
    <dbReference type="NCBI Taxonomy" id="1450537"/>
    <lineage>
        <taxon>Eukaryota</taxon>
        <taxon>Fungi</taxon>
        <taxon>Dikarya</taxon>
        <taxon>Ascomycota</taxon>
        <taxon>Pezizomycotina</taxon>
        <taxon>Eurotiomycetes</taxon>
        <taxon>Eurotiomycetidae</taxon>
        <taxon>Eurotiales</taxon>
        <taxon>Aspergillaceae</taxon>
        <taxon>Aspergillus</taxon>
        <taxon>Aspergillus subgen. Circumdati</taxon>
    </lineage>
</organism>
<accession>A0A395HLG1</accession>
<keyword evidence="5" id="KW-1185">Reference proteome</keyword>
<dbReference type="STRING" id="1450537.A0A395HLG1"/>
<dbReference type="Proteomes" id="UP000248961">
    <property type="component" value="Unassembled WGS sequence"/>
</dbReference>
<evidence type="ECO:0000313" key="4">
    <source>
        <dbReference type="EMBL" id="RAL07114.1"/>
    </source>
</evidence>
<dbReference type="PANTHER" id="PTHR46116">
    <property type="entry name" value="(E3-INDEPENDENT) E2 UBIQUITIN-CONJUGATING ENZYME"/>
    <property type="match status" value="1"/>
</dbReference>
<dbReference type="Pfam" id="PF23043">
    <property type="entry name" value="SH3-B_UBE2O"/>
    <property type="match status" value="1"/>
</dbReference>
<protein>
    <recommendedName>
        <fullName evidence="3">UBC core domain-containing protein</fullName>
    </recommendedName>
</protein>
<dbReference type="FunFam" id="3.10.110.10:FF:000094">
    <property type="entry name" value="Probable ubiquitin-conjugating enzyme E2 23"/>
    <property type="match status" value="1"/>
</dbReference>
<evidence type="ECO:0000259" key="3">
    <source>
        <dbReference type="PROSITE" id="PS50127"/>
    </source>
</evidence>
<dbReference type="GO" id="GO:0061631">
    <property type="term" value="F:ubiquitin conjugating enzyme activity"/>
    <property type="evidence" value="ECO:0007669"/>
    <property type="project" value="TreeGrafter"/>
</dbReference>
<dbReference type="VEuPathDB" id="FungiDB:BO97DRAFT_429646"/>
<keyword evidence="1" id="KW-0808">Transferase</keyword>
<dbReference type="Gene3D" id="3.10.110.10">
    <property type="entry name" value="Ubiquitin Conjugating Enzyme"/>
    <property type="match status" value="1"/>
</dbReference>
<dbReference type="InterPro" id="IPR016135">
    <property type="entry name" value="UBQ-conjugating_enzyme/RWD"/>
</dbReference>
<dbReference type="CDD" id="cd23837">
    <property type="entry name" value="UBCc_UBE2O"/>
    <property type="match status" value="1"/>
</dbReference>
<dbReference type="SUPFAM" id="SSF54495">
    <property type="entry name" value="UBC-like"/>
    <property type="match status" value="1"/>
</dbReference>
<dbReference type="PROSITE" id="PS50127">
    <property type="entry name" value="UBC_2"/>
    <property type="match status" value="1"/>
</dbReference>
<keyword evidence="2" id="KW-0833">Ubl conjugation pathway</keyword>
<reference evidence="4 5" key="1">
    <citation type="submission" date="2018-02" db="EMBL/GenBank/DDBJ databases">
        <title>The genomes of Aspergillus section Nigri reveals drivers in fungal speciation.</title>
        <authorList>
            <consortium name="DOE Joint Genome Institute"/>
            <person name="Vesth T.C."/>
            <person name="Nybo J."/>
            <person name="Theobald S."/>
            <person name="Brandl J."/>
            <person name="Frisvad J.C."/>
            <person name="Nielsen K.F."/>
            <person name="Lyhne E.K."/>
            <person name="Kogle M.E."/>
            <person name="Kuo A."/>
            <person name="Riley R."/>
            <person name="Clum A."/>
            <person name="Nolan M."/>
            <person name="Lipzen A."/>
            <person name="Salamov A."/>
            <person name="Henrissat B."/>
            <person name="Wiebenga A."/>
            <person name="De vries R.P."/>
            <person name="Grigoriev I.V."/>
            <person name="Mortensen U.H."/>
            <person name="Andersen M.R."/>
            <person name="Baker S.E."/>
        </authorList>
    </citation>
    <scope>NUCLEOTIDE SEQUENCE [LARGE SCALE GENOMIC DNA]</scope>
    <source>
        <strain evidence="4 5">CBS 101889</strain>
    </source>
</reference>
<dbReference type="InterPro" id="IPR000608">
    <property type="entry name" value="UBC"/>
</dbReference>